<protein>
    <submittedName>
        <fullName evidence="1">Uncharacterized protein</fullName>
    </submittedName>
</protein>
<dbReference type="Proteomes" id="UP000697107">
    <property type="component" value="Unassembled WGS sequence"/>
</dbReference>
<proteinExistence type="predicted"/>
<gene>
    <name evidence="1" type="ORF">PC118_g8719</name>
</gene>
<dbReference type="EMBL" id="RCML01000227">
    <property type="protein sequence ID" value="KAG2984716.1"/>
    <property type="molecule type" value="Genomic_DNA"/>
</dbReference>
<evidence type="ECO:0000313" key="2">
    <source>
        <dbReference type="Proteomes" id="UP000697107"/>
    </source>
</evidence>
<sequence>MPASSAMHSDGSVAAHASRGSYLSQCRVSAEFMPASDGRESLLIHRAGPLPLLINALVLKHHIFYDFVVVSSMLSIDSHTLSDVVENFSEVVRLRSEFVTTLLNHIIQQELAVSDLQDELKTRDQTSSGLSKWTTINGNFNKVRFSSDALPLQQCREAIV</sequence>
<reference evidence="1" key="1">
    <citation type="submission" date="2018-10" db="EMBL/GenBank/DDBJ databases">
        <title>Effector identification in a new, highly contiguous assembly of the strawberry crown rot pathogen Phytophthora cactorum.</title>
        <authorList>
            <person name="Armitage A.D."/>
            <person name="Nellist C.F."/>
            <person name="Bates H."/>
            <person name="Vickerstaff R.J."/>
            <person name="Harrison R.J."/>
        </authorList>
    </citation>
    <scope>NUCLEOTIDE SEQUENCE</scope>
    <source>
        <strain evidence="1">P415</strain>
    </source>
</reference>
<organism evidence="1 2">
    <name type="scientific">Phytophthora cactorum</name>
    <dbReference type="NCBI Taxonomy" id="29920"/>
    <lineage>
        <taxon>Eukaryota</taxon>
        <taxon>Sar</taxon>
        <taxon>Stramenopiles</taxon>
        <taxon>Oomycota</taxon>
        <taxon>Peronosporomycetes</taxon>
        <taxon>Peronosporales</taxon>
        <taxon>Peronosporaceae</taxon>
        <taxon>Phytophthora</taxon>
    </lineage>
</organism>
<dbReference type="AlphaFoldDB" id="A0A8T1FXG7"/>
<accession>A0A8T1FXG7</accession>
<name>A0A8T1FXG7_9STRA</name>
<comment type="caution">
    <text evidence="1">The sequence shown here is derived from an EMBL/GenBank/DDBJ whole genome shotgun (WGS) entry which is preliminary data.</text>
</comment>
<evidence type="ECO:0000313" key="1">
    <source>
        <dbReference type="EMBL" id="KAG2984716.1"/>
    </source>
</evidence>
<dbReference type="VEuPathDB" id="FungiDB:PC110_g4145"/>